<dbReference type="EMBL" id="LXQA010032092">
    <property type="protein sequence ID" value="MCH96340.1"/>
    <property type="molecule type" value="Genomic_DNA"/>
</dbReference>
<dbReference type="InterPro" id="IPR051304">
    <property type="entry name" value="SCF_F-box_domain"/>
</dbReference>
<accession>A0A392N976</accession>
<name>A0A392N976_9FABA</name>
<dbReference type="PANTHER" id="PTHR47123">
    <property type="entry name" value="F-BOX PROTEIN SKIP23"/>
    <property type="match status" value="1"/>
</dbReference>
<dbReference type="PANTHER" id="PTHR47123:SF15">
    <property type="entry name" value="F-BOX PROTEIN SKIP23"/>
    <property type="match status" value="1"/>
</dbReference>
<evidence type="ECO:0000313" key="1">
    <source>
        <dbReference type="EMBL" id="MCH96340.1"/>
    </source>
</evidence>
<keyword evidence="2" id="KW-1185">Reference proteome</keyword>
<comment type="caution">
    <text evidence="1">The sequence shown here is derived from an EMBL/GenBank/DDBJ whole genome shotgun (WGS) entry which is preliminary data.</text>
</comment>
<protein>
    <submittedName>
        <fullName evidence="1">F-box protein</fullName>
    </submittedName>
</protein>
<dbReference type="Proteomes" id="UP000265520">
    <property type="component" value="Unassembled WGS sequence"/>
</dbReference>
<reference evidence="1 2" key="1">
    <citation type="journal article" date="2018" name="Front. Plant Sci.">
        <title>Red Clover (Trifolium pratense) and Zigzag Clover (T. medium) - A Picture of Genomic Similarities and Differences.</title>
        <authorList>
            <person name="Dluhosova J."/>
            <person name="Istvanek J."/>
            <person name="Nedelnik J."/>
            <person name="Repkova J."/>
        </authorList>
    </citation>
    <scope>NUCLEOTIDE SEQUENCE [LARGE SCALE GENOMIC DNA]</scope>
    <source>
        <strain evidence="2">cv. 10/8</strain>
        <tissue evidence="1">Leaf</tissue>
    </source>
</reference>
<dbReference type="AlphaFoldDB" id="A0A392N976"/>
<proteinExistence type="predicted"/>
<organism evidence="1 2">
    <name type="scientific">Trifolium medium</name>
    <dbReference type="NCBI Taxonomy" id="97028"/>
    <lineage>
        <taxon>Eukaryota</taxon>
        <taxon>Viridiplantae</taxon>
        <taxon>Streptophyta</taxon>
        <taxon>Embryophyta</taxon>
        <taxon>Tracheophyta</taxon>
        <taxon>Spermatophyta</taxon>
        <taxon>Magnoliopsida</taxon>
        <taxon>eudicotyledons</taxon>
        <taxon>Gunneridae</taxon>
        <taxon>Pentapetalae</taxon>
        <taxon>rosids</taxon>
        <taxon>fabids</taxon>
        <taxon>Fabales</taxon>
        <taxon>Fabaceae</taxon>
        <taxon>Papilionoideae</taxon>
        <taxon>50 kb inversion clade</taxon>
        <taxon>NPAAA clade</taxon>
        <taxon>Hologalegina</taxon>
        <taxon>IRL clade</taxon>
        <taxon>Trifolieae</taxon>
        <taxon>Trifolium</taxon>
    </lineage>
</organism>
<evidence type="ECO:0000313" key="2">
    <source>
        <dbReference type="Proteomes" id="UP000265520"/>
    </source>
</evidence>
<sequence length="161" mass="18878">MAMAMAEANWSELPTDLLNLISQRFDNDLDLIRFRSVCCNWWRSSSISNHHHHSLPFKLQHFISKSPPCSLSKHILLLIKPPPPQKQDQETLQPWLIRISKNAYGETQLFHPLRDNPNIYHFPYDLDFNKLSVIHLGNDFVMYNYGEDSTILQLRSSFPFV</sequence>